<dbReference type="SUPFAM" id="SSF53756">
    <property type="entry name" value="UDP-Glycosyltransferase/glycogen phosphorylase"/>
    <property type="match status" value="1"/>
</dbReference>
<dbReference type="Proteomes" id="UP001162640">
    <property type="component" value="Unassembled WGS sequence"/>
</dbReference>
<sequence>MLPPLLLLLLLLLYFPPTTSPPSPLQIALHSQSQFSTHGWVSGSEITTLGLGTSLSKFKNVNVTYLSTFNYGGLPEGGVDFLIVEGYIGTLPRLISHLRHKNPNLIVTHWCLDTFPTFPSILSLDVNFFLTNSEYLSDDILPTYGFNSYFLELASSTTQFNPNLKSEEYEHIDVVYVGQYAPTKTNLIPLLHETKTYCKQHNLAFKIYGNTWSLPSISSEIGSLIENYAGILPLNDLGKLYASVKVVLGSTEIKQEELGMVNNRVYEVSGGEDERSEDVLASGAHLLIPLFEPLRPLQDFGVSFYTTPGDVEKILNSLIKIQNIQAGGNVKGRKLILEKHSWDIRASEIMRIYEREKLMIEGNKKLIRARIHFHSVNSNLTTGFTEIPNRPRRPSVFFVCDQLSDSCNTYTNKFSPLHESGKLNFYAVSFSELGSTTFSFNTEVDLLLILTSINSDLELIARNMTLPRSSRKGIIITNPPTYPSIKLSDYYDLLTFDNFSPDLRLYTHPNIIKHISLLDMSELEYAVLFGTLQYPKSRSAIYIKTVEPTNEGIQVGVKIEDMVPPNDGVWCLWVEEVLVRCLGDFEDQAKNFFPEEIIAKVEVTHSELNEKGVDIRGRKEFEIRVTINAGDLQFSGVANSSSVRAVYDGFYDKGGDEM</sequence>
<dbReference type="AlphaFoldDB" id="A0A9W7B762"/>
<proteinExistence type="predicted"/>
<feature type="chain" id="PRO_5040955184" evidence="1">
    <location>
        <begin position="21"/>
        <end position="658"/>
    </location>
</feature>
<evidence type="ECO:0000256" key="1">
    <source>
        <dbReference type="SAM" id="SignalP"/>
    </source>
</evidence>
<comment type="caution">
    <text evidence="2">The sequence shown here is derived from an EMBL/GenBank/DDBJ whole genome shotgun (WGS) entry which is preliminary data.</text>
</comment>
<name>A0A9W7B762_9STRA</name>
<evidence type="ECO:0000313" key="2">
    <source>
        <dbReference type="EMBL" id="GMH85436.1"/>
    </source>
</evidence>
<dbReference type="EMBL" id="BLQM01000359">
    <property type="protein sequence ID" value="GMH85436.1"/>
    <property type="molecule type" value="Genomic_DNA"/>
</dbReference>
<gene>
    <name evidence="2" type="ORF">TL16_g10231</name>
</gene>
<keyword evidence="1" id="KW-0732">Signal</keyword>
<organism evidence="2 3">
    <name type="scientific">Triparma laevis f. inornata</name>
    <dbReference type="NCBI Taxonomy" id="1714386"/>
    <lineage>
        <taxon>Eukaryota</taxon>
        <taxon>Sar</taxon>
        <taxon>Stramenopiles</taxon>
        <taxon>Ochrophyta</taxon>
        <taxon>Bolidophyceae</taxon>
        <taxon>Parmales</taxon>
        <taxon>Triparmaceae</taxon>
        <taxon>Triparma</taxon>
    </lineage>
</organism>
<protein>
    <submittedName>
        <fullName evidence="2">Uncharacterized protein</fullName>
    </submittedName>
</protein>
<reference evidence="3" key="1">
    <citation type="journal article" date="2023" name="Commun. Biol.">
        <title>Genome analysis of Parmales, the sister group of diatoms, reveals the evolutionary specialization of diatoms from phago-mixotrophs to photoautotrophs.</title>
        <authorList>
            <person name="Ban H."/>
            <person name="Sato S."/>
            <person name="Yoshikawa S."/>
            <person name="Yamada K."/>
            <person name="Nakamura Y."/>
            <person name="Ichinomiya M."/>
            <person name="Sato N."/>
            <person name="Blanc-Mathieu R."/>
            <person name="Endo H."/>
            <person name="Kuwata A."/>
            <person name="Ogata H."/>
        </authorList>
    </citation>
    <scope>NUCLEOTIDE SEQUENCE [LARGE SCALE GENOMIC DNA]</scope>
</reference>
<evidence type="ECO:0000313" key="3">
    <source>
        <dbReference type="Proteomes" id="UP001162640"/>
    </source>
</evidence>
<feature type="signal peptide" evidence="1">
    <location>
        <begin position="1"/>
        <end position="20"/>
    </location>
</feature>
<accession>A0A9W7B762</accession>